<reference evidence="4" key="1">
    <citation type="journal article" date="2023" name="Insect Mol. Biol.">
        <title>Genome sequencing provides insights into the evolution of gene families encoding plant cell wall-degrading enzymes in longhorned beetles.</title>
        <authorList>
            <person name="Shin N.R."/>
            <person name="Okamura Y."/>
            <person name="Kirsch R."/>
            <person name="Pauchet Y."/>
        </authorList>
    </citation>
    <scope>NUCLEOTIDE SEQUENCE</scope>
    <source>
        <strain evidence="4">RBIC_L_NR</strain>
    </source>
</reference>
<dbReference type="AlphaFoldDB" id="A0AAV8ZNU0"/>
<organism evidence="4 5">
    <name type="scientific">Rhamnusium bicolor</name>
    <dbReference type="NCBI Taxonomy" id="1586634"/>
    <lineage>
        <taxon>Eukaryota</taxon>
        <taxon>Metazoa</taxon>
        <taxon>Ecdysozoa</taxon>
        <taxon>Arthropoda</taxon>
        <taxon>Hexapoda</taxon>
        <taxon>Insecta</taxon>
        <taxon>Pterygota</taxon>
        <taxon>Neoptera</taxon>
        <taxon>Endopterygota</taxon>
        <taxon>Coleoptera</taxon>
        <taxon>Polyphaga</taxon>
        <taxon>Cucujiformia</taxon>
        <taxon>Chrysomeloidea</taxon>
        <taxon>Cerambycidae</taxon>
        <taxon>Lepturinae</taxon>
        <taxon>Rhagiini</taxon>
        <taxon>Rhamnusium</taxon>
    </lineage>
</organism>
<evidence type="ECO:0000256" key="2">
    <source>
        <dbReference type="ARBA" id="ARBA00022723"/>
    </source>
</evidence>
<dbReference type="Pfam" id="PF13359">
    <property type="entry name" value="DDE_Tnp_4"/>
    <property type="match status" value="1"/>
</dbReference>
<accession>A0AAV8ZNU0</accession>
<feature type="domain" description="DDE Tnp4" evidence="3">
    <location>
        <begin position="9"/>
        <end position="171"/>
    </location>
</feature>
<dbReference type="EMBL" id="JANEYF010001035">
    <property type="protein sequence ID" value="KAJ8966275.1"/>
    <property type="molecule type" value="Genomic_DNA"/>
</dbReference>
<dbReference type="GO" id="GO:0046872">
    <property type="term" value="F:metal ion binding"/>
    <property type="evidence" value="ECO:0007669"/>
    <property type="project" value="UniProtKB-KW"/>
</dbReference>
<evidence type="ECO:0000256" key="1">
    <source>
        <dbReference type="ARBA" id="ARBA00001968"/>
    </source>
</evidence>
<comment type="caution">
    <text evidence="4">The sequence shown here is derived from an EMBL/GenBank/DDBJ whole genome shotgun (WGS) entry which is preliminary data.</text>
</comment>
<dbReference type="Proteomes" id="UP001162156">
    <property type="component" value="Unassembled WGS sequence"/>
</dbReference>
<evidence type="ECO:0000313" key="4">
    <source>
        <dbReference type="EMBL" id="KAJ8966275.1"/>
    </source>
</evidence>
<keyword evidence="2" id="KW-0479">Metal-binding</keyword>
<proteinExistence type="predicted"/>
<evidence type="ECO:0000313" key="5">
    <source>
        <dbReference type="Proteomes" id="UP001162156"/>
    </source>
</evidence>
<comment type="cofactor">
    <cofactor evidence="1">
        <name>a divalent metal cation</name>
        <dbReference type="ChEBI" id="CHEBI:60240"/>
    </cofactor>
</comment>
<protein>
    <recommendedName>
        <fullName evidence="3">DDE Tnp4 domain-containing protein</fullName>
    </recommendedName>
</protein>
<keyword evidence="5" id="KW-1185">Reference proteome</keyword>
<evidence type="ECO:0000259" key="3">
    <source>
        <dbReference type="Pfam" id="PF13359"/>
    </source>
</evidence>
<dbReference type="InterPro" id="IPR027806">
    <property type="entry name" value="HARBI1_dom"/>
</dbReference>
<name>A0AAV8ZNU0_9CUCU</name>
<dbReference type="PANTHER" id="PTHR23080">
    <property type="entry name" value="THAP DOMAIN PROTEIN"/>
    <property type="match status" value="1"/>
</dbReference>
<gene>
    <name evidence="4" type="ORF">NQ314_003643</name>
</gene>
<sequence length="178" mass="20042">MDTTKLSIIDCLEIEIEQPSNSVHQALTWSNYKKTNTLKYLISSTPDGIINFISEGFGGRITDKEIVEASNYLNILPPNCDVMADRGFKGIGGLLNKKNCNLIRPPSIQTGIQSTKQEVKESKRIASLQIHIERVIRRLREFAILDKHTCLHHELVPKVDYFITIVCGIVNLQGPLIK</sequence>